<accession>A0A136WER6</accession>
<dbReference type="NCBIfam" id="TIGR00277">
    <property type="entry name" value="HDIG"/>
    <property type="match status" value="1"/>
</dbReference>
<evidence type="ECO:0000313" key="4">
    <source>
        <dbReference type="Proteomes" id="UP000070539"/>
    </source>
</evidence>
<organism evidence="3 4">
    <name type="scientific">Anaerotignum neopropionicum</name>
    <dbReference type="NCBI Taxonomy" id="36847"/>
    <lineage>
        <taxon>Bacteria</taxon>
        <taxon>Bacillati</taxon>
        <taxon>Bacillota</taxon>
        <taxon>Clostridia</taxon>
        <taxon>Lachnospirales</taxon>
        <taxon>Anaerotignaceae</taxon>
        <taxon>Anaerotignum</taxon>
    </lineage>
</organism>
<dbReference type="EMBL" id="LRVM01000004">
    <property type="protein sequence ID" value="KXL53005.1"/>
    <property type="molecule type" value="Genomic_DNA"/>
</dbReference>
<evidence type="ECO:0000313" key="3">
    <source>
        <dbReference type="EMBL" id="KXL53005.1"/>
    </source>
</evidence>
<reference evidence="3 4" key="1">
    <citation type="submission" date="2016-01" db="EMBL/GenBank/DDBJ databases">
        <title>Genome sequence of Clostridium neopropionicum X4, DSM-3847.</title>
        <authorList>
            <person name="Poehlein A."/>
            <person name="Beck M.H."/>
            <person name="Bengelsdorf F.R."/>
            <person name="Daniel R."/>
            <person name="Duerre P."/>
        </authorList>
    </citation>
    <scope>NUCLEOTIDE SEQUENCE [LARGE SCALE GENOMIC DNA]</scope>
    <source>
        <strain evidence="3 4">DSM-3847</strain>
    </source>
</reference>
<dbReference type="PANTHER" id="PTHR47545">
    <property type="entry name" value="MULTIFUNCTIONAL CCA PROTEIN"/>
    <property type="match status" value="1"/>
</dbReference>
<dbReference type="InterPro" id="IPR050124">
    <property type="entry name" value="tRNA_CCA-adding_enzyme"/>
</dbReference>
<dbReference type="PANTHER" id="PTHR47545:SF2">
    <property type="entry name" value="CC-ADDING TRNA NUCLEOTIDYLTRANSFERASE"/>
    <property type="match status" value="1"/>
</dbReference>
<protein>
    <submittedName>
        <fullName evidence="3">Multifunctional CCA protein</fullName>
        <ecNumber evidence="3">2.7.7.72</ecNumber>
    </submittedName>
</protein>
<keyword evidence="4" id="KW-1185">Reference proteome</keyword>
<keyword evidence="1" id="KW-0547">Nucleotide-binding</keyword>
<dbReference type="CDD" id="cd00077">
    <property type="entry name" value="HDc"/>
    <property type="match status" value="1"/>
</dbReference>
<sequence length="245" mass="28086">MNHQKTESQSFSEQSNMENSQLLQTKIKSSSTSKELFSDLTRHLCADFKPSEYLNQRLAAGDFDEYPFTMLKILEDIPQSPIHHPEGCVWNHVCLVVDYGAQVRQQSRDPLVFMWAALLHDLGKSKTTRERRGRITAYEHDTVGMHMAVEFLSELTEDEALIKKVSMLVKYHMHPLYILKKLPFGNLQAMKADTDIREIALLGFCDRMGRTGSKGEDENKSINEFLLKCGINNSPLSLFSHINHR</sequence>
<dbReference type="InterPro" id="IPR006675">
    <property type="entry name" value="HDIG_dom"/>
</dbReference>
<dbReference type="Pfam" id="PF01966">
    <property type="entry name" value="HD"/>
    <property type="match status" value="1"/>
</dbReference>
<keyword evidence="3" id="KW-0548">Nucleotidyltransferase</keyword>
<dbReference type="Proteomes" id="UP000070539">
    <property type="component" value="Unassembled WGS sequence"/>
</dbReference>
<comment type="caution">
    <text evidence="3">The sequence shown here is derived from an EMBL/GenBank/DDBJ whole genome shotgun (WGS) entry which is preliminary data.</text>
</comment>
<dbReference type="AlphaFoldDB" id="A0A136WER6"/>
<name>A0A136WER6_9FIRM</name>
<proteinExistence type="predicted"/>
<dbReference type="STRING" id="36847.CLNEO_15470"/>
<dbReference type="SUPFAM" id="SSF109604">
    <property type="entry name" value="HD-domain/PDEase-like"/>
    <property type="match status" value="1"/>
</dbReference>
<evidence type="ECO:0000259" key="2">
    <source>
        <dbReference type="Pfam" id="PF01966"/>
    </source>
</evidence>
<dbReference type="GO" id="GO:0004810">
    <property type="term" value="F:CCA tRNA nucleotidyltransferase activity"/>
    <property type="evidence" value="ECO:0007669"/>
    <property type="project" value="UniProtKB-EC"/>
</dbReference>
<dbReference type="InterPro" id="IPR003607">
    <property type="entry name" value="HD/PDEase_dom"/>
</dbReference>
<dbReference type="EC" id="2.7.7.72" evidence="3"/>
<evidence type="ECO:0000256" key="1">
    <source>
        <dbReference type="ARBA" id="ARBA00022741"/>
    </source>
</evidence>
<dbReference type="GO" id="GO:0000166">
    <property type="term" value="F:nucleotide binding"/>
    <property type="evidence" value="ECO:0007669"/>
    <property type="project" value="UniProtKB-KW"/>
</dbReference>
<gene>
    <name evidence="3" type="primary">cca_2</name>
    <name evidence="3" type="ORF">CLNEO_15470</name>
</gene>
<dbReference type="Gene3D" id="1.10.3090.10">
    <property type="entry name" value="cca-adding enzyme, domain 2"/>
    <property type="match status" value="1"/>
</dbReference>
<dbReference type="PATRIC" id="fig|36847.3.peg.1804"/>
<feature type="domain" description="HD" evidence="2">
    <location>
        <begin position="89"/>
        <end position="177"/>
    </location>
</feature>
<dbReference type="RefSeq" id="WP_242864184.1">
    <property type="nucleotide sequence ID" value="NZ_LRVM01000004.1"/>
</dbReference>
<dbReference type="InterPro" id="IPR006674">
    <property type="entry name" value="HD_domain"/>
</dbReference>
<keyword evidence="3" id="KW-0808">Transferase</keyword>